<proteinExistence type="inferred from homology"/>
<dbReference type="RefSeq" id="WP_049619511.1">
    <property type="nucleotide sequence ID" value="NZ_FNAU01000008.1"/>
</dbReference>
<dbReference type="AlphaFoldDB" id="A0A0K9ET74"/>
<feature type="region of interest" description="Disordered" evidence="2">
    <location>
        <begin position="451"/>
        <end position="470"/>
    </location>
</feature>
<dbReference type="Pfam" id="PF01425">
    <property type="entry name" value="Amidase"/>
    <property type="match status" value="1"/>
</dbReference>
<evidence type="ECO:0000313" key="6">
    <source>
        <dbReference type="Proteomes" id="UP000182744"/>
    </source>
</evidence>
<name>A0A0K9ET74_9ACTO</name>
<reference evidence="5" key="2">
    <citation type="submission" date="2016-10" db="EMBL/GenBank/DDBJ databases">
        <authorList>
            <person name="de Groot N.N."/>
        </authorList>
    </citation>
    <scope>NUCLEOTIDE SEQUENCE [LARGE SCALE GENOMIC DNA]</scope>
    <source>
        <strain evidence="5">DSM 20639</strain>
    </source>
</reference>
<dbReference type="InterPro" id="IPR000120">
    <property type="entry name" value="Amidase"/>
</dbReference>
<organism evidence="5 6">
    <name type="scientific">Actinobaculum suis</name>
    <dbReference type="NCBI Taxonomy" id="1657"/>
    <lineage>
        <taxon>Bacteria</taxon>
        <taxon>Bacillati</taxon>
        <taxon>Actinomycetota</taxon>
        <taxon>Actinomycetes</taxon>
        <taxon>Actinomycetales</taxon>
        <taxon>Actinomycetaceae</taxon>
        <taxon>Actinobaculum</taxon>
    </lineage>
</organism>
<reference evidence="6" key="1">
    <citation type="submission" date="2016-10" db="EMBL/GenBank/DDBJ databases">
        <authorList>
            <person name="Varghese N."/>
        </authorList>
    </citation>
    <scope>NUCLEOTIDE SEQUENCE [LARGE SCALE GENOMIC DNA]</scope>
    <source>
        <strain evidence="6">DSM 20639</strain>
    </source>
</reference>
<dbReference type="SUPFAM" id="SSF75304">
    <property type="entry name" value="Amidase signature (AS) enzymes"/>
    <property type="match status" value="1"/>
</dbReference>
<dbReference type="GO" id="GO:0003824">
    <property type="term" value="F:catalytic activity"/>
    <property type="evidence" value="ECO:0007669"/>
    <property type="project" value="InterPro"/>
</dbReference>
<dbReference type="STRING" id="1657.ACU20_03955"/>
<dbReference type="EMBL" id="FNAU01000008">
    <property type="protein sequence ID" value="SDE41027.1"/>
    <property type="molecule type" value="Genomic_DNA"/>
</dbReference>
<evidence type="ECO:0000256" key="2">
    <source>
        <dbReference type="SAM" id="MobiDB-lite"/>
    </source>
</evidence>
<dbReference type="Gene3D" id="3.90.1300.10">
    <property type="entry name" value="Amidase signature (AS) domain"/>
    <property type="match status" value="1"/>
</dbReference>
<feature type="domain" description="Amidase" evidence="3">
    <location>
        <begin position="35"/>
        <end position="483"/>
    </location>
</feature>
<evidence type="ECO:0000313" key="4">
    <source>
        <dbReference type="EMBL" id="MDY5152498.1"/>
    </source>
</evidence>
<evidence type="ECO:0000259" key="3">
    <source>
        <dbReference type="Pfam" id="PF01425"/>
    </source>
</evidence>
<dbReference type="Proteomes" id="UP000182744">
    <property type="component" value="Unassembled WGS sequence"/>
</dbReference>
<dbReference type="PANTHER" id="PTHR11895:SF7">
    <property type="entry name" value="GLUTAMYL-TRNA(GLN) AMIDOTRANSFERASE SUBUNIT A, MITOCHONDRIAL"/>
    <property type="match status" value="1"/>
</dbReference>
<keyword evidence="6" id="KW-1185">Reference proteome</keyword>
<dbReference type="InterPro" id="IPR023631">
    <property type="entry name" value="Amidase_dom"/>
</dbReference>
<accession>A0A0K9ET74</accession>
<comment type="similarity">
    <text evidence="1">Belongs to the amidase family.</text>
</comment>
<protein>
    <submittedName>
        <fullName evidence="5">Amidase</fullName>
    </submittedName>
</protein>
<dbReference type="PANTHER" id="PTHR11895">
    <property type="entry name" value="TRANSAMIDASE"/>
    <property type="match status" value="1"/>
</dbReference>
<dbReference type="InterPro" id="IPR036928">
    <property type="entry name" value="AS_sf"/>
</dbReference>
<dbReference type="EMBL" id="JAWNFU010000001">
    <property type="protein sequence ID" value="MDY5152498.1"/>
    <property type="molecule type" value="Genomic_DNA"/>
</dbReference>
<dbReference type="Proteomes" id="UP001273799">
    <property type="component" value="Unassembled WGS sequence"/>
</dbReference>
<evidence type="ECO:0000313" key="5">
    <source>
        <dbReference type="EMBL" id="SDE41027.1"/>
    </source>
</evidence>
<dbReference type="PATRIC" id="fig|1657.3.peg.893"/>
<evidence type="ECO:0000256" key="1">
    <source>
        <dbReference type="ARBA" id="ARBA00009199"/>
    </source>
</evidence>
<sequence>MTSRAFDLGGIDPLDLPAVELAQEMKNGRVDPVEHTERVLDRAHGPGATIGAFASYAEDLSLRQAEAARQAIAAGDQRPLLGVPFPIKDATAVEGLPFELGTPLLAGNIASHTDGVAQDILDAGTVTIGKTNVPEFLFPGYTEPEGKTPARSPWDLRRTAGGSSGGSATAVAAGIVPIAHGNDGGGSCRIPAASCGILGLKTTRGLVSPGPHGNAGPGLGVHGVLTRTVMDMAAGLDTIAHIRPGDDYPYPHEYSYLQIIRAEPRPTSTTFEGLRVGVLTEPLNVDTNVHSGCLNAVDRAVSLLESMGAQITRISRPFGPEDWAAFMPIWQSMAVTLPIPPGGVEKLKPLTRWLYETGQQVSLKEFLAAQAGMQAIARRMGLAFADFDVILTPGLAKPVVEPGWMEILDDPAKDFERQCEYTPWTSSWNMFGPAALAVPLHRETIQRGQFRAESDSDGVLPAGAPARPDDNEPIELPFGVHFGAVMPGQEALLLRIARALEILDPWPAIKRPVAA</sequence>
<reference evidence="4" key="3">
    <citation type="submission" date="2023-10" db="EMBL/GenBank/DDBJ databases">
        <title>Whole Genome based description of the genera Actinobaculum and Actinotignum reveals a complex phylogenetic relationship within the species included in the genus Actinotignum.</title>
        <authorList>
            <person name="Jensen C.S."/>
            <person name="Dargis R."/>
            <person name="Kemp M."/>
            <person name="Christensen J.J."/>
        </authorList>
    </citation>
    <scope>NUCLEOTIDE SEQUENCE</scope>
    <source>
        <strain evidence="4">Actinobaculum_suis_CCUG19206T</strain>
    </source>
</reference>
<gene>
    <name evidence="4" type="ORF">R6G71_00265</name>
    <name evidence="5" type="ORF">SAMN05421878_10849</name>
</gene>